<accession>A0A2T0BF63</accession>
<name>A0A2T0BF63_9CLOT</name>
<feature type="transmembrane region" description="Helical" evidence="5">
    <location>
        <begin position="292"/>
        <end position="314"/>
    </location>
</feature>
<keyword evidence="2 5" id="KW-0812">Transmembrane</keyword>
<keyword evidence="4 5" id="KW-0472">Membrane</keyword>
<evidence type="ECO:0000256" key="1">
    <source>
        <dbReference type="ARBA" id="ARBA00004141"/>
    </source>
</evidence>
<evidence type="ECO:0000256" key="2">
    <source>
        <dbReference type="ARBA" id="ARBA00022692"/>
    </source>
</evidence>
<feature type="transmembrane region" description="Helical" evidence="5">
    <location>
        <begin position="262"/>
        <end position="285"/>
    </location>
</feature>
<evidence type="ECO:0000256" key="5">
    <source>
        <dbReference type="SAM" id="Phobius"/>
    </source>
</evidence>
<dbReference type="PANTHER" id="PTHR43027">
    <property type="entry name" value="DOXORUBICIN RESISTANCE ABC TRANSPORTER PERMEASE PROTEIN DRRC-RELATED"/>
    <property type="match status" value="1"/>
</dbReference>
<keyword evidence="3 5" id="KW-1133">Transmembrane helix</keyword>
<feature type="transmembrane region" description="Helical" evidence="5">
    <location>
        <begin position="345"/>
        <end position="369"/>
    </location>
</feature>
<dbReference type="Pfam" id="PF12698">
    <property type="entry name" value="ABC2_membrane_3"/>
    <property type="match status" value="1"/>
</dbReference>
<evidence type="ECO:0000259" key="6">
    <source>
        <dbReference type="Pfam" id="PF12698"/>
    </source>
</evidence>
<keyword evidence="8" id="KW-1185">Reference proteome</keyword>
<protein>
    <submittedName>
        <fullName evidence="7">ABC-2 family transporter protein</fullName>
    </submittedName>
</protein>
<comment type="caution">
    <text evidence="7">The sequence shown here is derived from an EMBL/GenBank/DDBJ whole genome shotgun (WGS) entry which is preliminary data.</text>
</comment>
<evidence type="ECO:0000256" key="4">
    <source>
        <dbReference type="ARBA" id="ARBA00023136"/>
    </source>
</evidence>
<feature type="transmembrane region" description="Helical" evidence="5">
    <location>
        <begin position="182"/>
        <end position="204"/>
    </location>
</feature>
<reference evidence="7 8" key="1">
    <citation type="submission" date="2018-03" db="EMBL/GenBank/DDBJ databases">
        <title>Genome sequence of Clostridium vincentii DSM 10228.</title>
        <authorList>
            <person name="Poehlein A."/>
            <person name="Daniel R."/>
        </authorList>
    </citation>
    <scope>NUCLEOTIDE SEQUENCE [LARGE SCALE GENOMIC DNA]</scope>
    <source>
        <strain evidence="7 8">DSM 10228</strain>
    </source>
</reference>
<feature type="domain" description="ABC-2 type transporter transmembrane" evidence="6">
    <location>
        <begin position="20"/>
        <end position="364"/>
    </location>
</feature>
<evidence type="ECO:0000256" key="3">
    <source>
        <dbReference type="ARBA" id="ARBA00022989"/>
    </source>
</evidence>
<dbReference type="PANTHER" id="PTHR43027:SF1">
    <property type="entry name" value="DOXORUBICIN RESISTANCE ABC TRANSPORTER PERMEASE PROTEIN DRRC-RELATED"/>
    <property type="match status" value="1"/>
</dbReference>
<sequence length="375" mass="41467">MLLTLVKNNLKLMLRDKVGMLLVIGLPIILIALLSSAFSDLLNKNYTIEPFTVGYSVESGSEIEKNLPGFIKNFEENNITFSKMTKDESIEQINNESINAYVDITNSDYTIYKKEGFSINTTIFENSIGSMMYVFDGNKALMSYFQEKGIAIEENSKSAINNESFVKLETITVDPTPTAIQYYGIVEIAYIVWCSMMTVSIVVCNERKYGVTRRIGLSNASPLTLLFGKVIPAVITVSIQIGIATLASIILMDVNWGNTPFLSAGIILLEIIASSSIAIVLSIIFKSQSLTNVIIFFSAFFFGFIGGSTQMYMYSYVSDNIAKLSPLYYINRSLVEISTKGSSDYTVKCIVLLIAISIVTIIIGTVITAKRREAL</sequence>
<dbReference type="EMBL" id="PVXQ01000015">
    <property type="protein sequence ID" value="PRR82535.1"/>
    <property type="molecule type" value="Genomic_DNA"/>
</dbReference>
<dbReference type="Proteomes" id="UP000239471">
    <property type="component" value="Unassembled WGS sequence"/>
</dbReference>
<gene>
    <name evidence="7" type="ORF">CLVI_16700</name>
</gene>
<dbReference type="InterPro" id="IPR013525">
    <property type="entry name" value="ABC2_TM"/>
</dbReference>
<dbReference type="RefSeq" id="WP_106059655.1">
    <property type="nucleotide sequence ID" value="NZ_PVXQ01000015.1"/>
</dbReference>
<proteinExistence type="predicted"/>
<dbReference type="GO" id="GO:0016020">
    <property type="term" value="C:membrane"/>
    <property type="evidence" value="ECO:0007669"/>
    <property type="project" value="UniProtKB-SubCell"/>
</dbReference>
<dbReference type="InterPro" id="IPR052902">
    <property type="entry name" value="ABC-2_transporter"/>
</dbReference>
<comment type="subcellular location">
    <subcellularLocation>
        <location evidence="1">Membrane</location>
        <topology evidence="1">Multi-pass membrane protein</topology>
    </subcellularLocation>
</comment>
<feature type="transmembrane region" description="Helical" evidence="5">
    <location>
        <begin position="225"/>
        <end position="250"/>
    </location>
</feature>
<dbReference type="GO" id="GO:0140359">
    <property type="term" value="F:ABC-type transporter activity"/>
    <property type="evidence" value="ECO:0007669"/>
    <property type="project" value="InterPro"/>
</dbReference>
<evidence type="ECO:0000313" key="7">
    <source>
        <dbReference type="EMBL" id="PRR82535.1"/>
    </source>
</evidence>
<dbReference type="OrthoDB" id="1771596at2"/>
<dbReference type="AlphaFoldDB" id="A0A2T0BF63"/>
<evidence type="ECO:0000313" key="8">
    <source>
        <dbReference type="Proteomes" id="UP000239471"/>
    </source>
</evidence>
<organism evidence="7 8">
    <name type="scientific">Clostridium vincentii</name>
    <dbReference type="NCBI Taxonomy" id="52704"/>
    <lineage>
        <taxon>Bacteria</taxon>
        <taxon>Bacillati</taxon>
        <taxon>Bacillota</taxon>
        <taxon>Clostridia</taxon>
        <taxon>Eubacteriales</taxon>
        <taxon>Clostridiaceae</taxon>
        <taxon>Clostridium</taxon>
    </lineage>
</organism>